<accession>A0A6H5J4S5</accession>
<evidence type="ECO:0000313" key="2">
    <source>
        <dbReference type="EMBL" id="CAB0043567.1"/>
    </source>
</evidence>
<keyword evidence="3" id="KW-1185">Reference proteome</keyword>
<reference evidence="2 3" key="1">
    <citation type="submission" date="2020-02" db="EMBL/GenBank/DDBJ databases">
        <authorList>
            <person name="Ferguson B K."/>
        </authorList>
    </citation>
    <scope>NUCLEOTIDE SEQUENCE [LARGE SCALE GENOMIC DNA]</scope>
</reference>
<feature type="region of interest" description="Disordered" evidence="1">
    <location>
        <begin position="106"/>
        <end position="163"/>
    </location>
</feature>
<feature type="compositionally biased region" description="Basic and acidic residues" evidence="1">
    <location>
        <begin position="131"/>
        <end position="148"/>
    </location>
</feature>
<name>A0A6H5J4S5_9HYME</name>
<sequence>MTSCARVRRIMLLVNDILSTSPVTRSSRKTYSRMPHIGHISRMSSTSLHASQACCTTHRLTTSCVGCGTNVWVGESTPPSTSPNPVTTELASKEWDITPELNNSVYGNPSSLTIHNDKKKGGKKTPSKLNEISKHEQKFGSLDKKRNMELSSSNGEFDEGRRGRLASRGKKIIIDDARGYREYSGDNSETKACFRNF</sequence>
<organism evidence="2 3">
    <name type="scientific">Trichogramma brassicae</name>
    <dbReference type="NCBI Taxonomy" id="86971"/>
    <lineage>
        <taxon>Eukaryota</taxon>
        <taxon>Metazoa</taxon>
        <taxon>Ecdysozoa</taxon>
        <taxon>Arthropoda</taxon>
        <taxon>Hexapoda</taxon>
        <taxon>Insecta</taxon>
        <taxon>Pterygota</taxon>
        <taxon>Neoptera</taxon>
        <taxon>Endopterygota</taxon>
        <taxon>Hymenoptera</taxon>
        <taxon>Apocrita</taxon>
        <taxon>Proctotrupomorpha</taxon>
        <taxon>Chalcidoidea</taxon>
        <taxon>Trichogrammatidae</taxon>
        <taxon>Trichogramma</taxon>
    </lineage>
</organism>
<evidence type="ECO:0000256" key="1">
    <source>
        <dbReference type="SAM" id="MobiDB-lite"/>
    </source>
</evidence>
<dbReference type="OrthoDB" id="10012075at2759"/>
<gene>
    <name evidence="2" type="ORF">TBRA_LOCUS15155</name>
</gene>
<dbReference type="EMBL" id="CADCXV010001329">
    <property type="protein sequence ID" value="CAB0043567.1"/>
    <property type="molecule type" value="Genomic_DNA"/>
</dbReference>
<proteinExistence type="predicted"/>
<dbReference type="Proteomes" id="UP000479190">
    <property type="component" value="Unassembled WGS sequence"/>
</dbReference>
<dbReference type="AlphaFoldDB" id="A0A6H5J4S5"/>
<feature type="compositionally biased region" description="Basic residues" evidence="1">
    <location>
        <begin position="117"/>
        <end position="126"/>
    </location>
</feature>
<protein>
    <submittedName>
        <fullName evidence="2">Uncharacterized protein</fullName>
    </submittedName>
</protein>
<evidence type="ECO:0000313" key="3">
    <source>
        <dbReference type="Proteomes" id="UP000479190"/>
    </source>
</evidence>